<dbReference type="Gene3D" id="3.40.50.10490">
    <property type="entry name" value="Glucose-6-phosphate isomerase like protein, domain 1"/>
    <property type="match status" value="1"/>
</dbReference>
<dbReference type="Proteomes" id="UP001556636">
    <property type="component" value="Unassembled WGS sequence"/>
</dbReference>
<keyword evidence="4 5" id="KW-0129">CBS domain</keyword>
<comment type="caution">
    <text evidence="8">The sequence shown here is derived from an EMBL/GenBank/DDBJ whole genome shotgun (WGS) entry which is preliminary data.</text>
</comment>
<dbReference type="PROSITE" id="PS51464">
    <property type="entry name" value="SIS"/>
    <property type="match status" value="1"/>
</dbReference>
<dbReference type="InterPro" id="IPR004800">
    <property type="entry name" value="KdsD/KpsF-type"/>
</dbReference>
<evidence type="ECO:0000259" key="6">
    <source>
        <dbReference type="PROSITE" id="PS51371"/>
    </source>
</evidence>
<evidence type="ECO:0000259" key="7">
    <source>
        <dbReference type="PROSITE" id="PS51464"/>
    </source>
</evidence>
<dbReference type="InterPro" id="IPR035474">
    <property type="entry name" value="SIS_Kpsf"/>
</dbReference>
<organism evidence="8 9">
    <name type="scientific">Spiribacter roseus</name>
    <dbReference type="NCBI Taxonomy" id="1855875"/>
    <lineage>
        <taxon>Bacteria</taxon>
        <taxon>Pseudomonadati</taxon>
        <taxon>Pseudomonadota</taxon>
        <taxon>Gammaproteobacteria</taxon>
        <taxon>Chromatiales</taxon>
        <taxon>Ectothiorhodospiraceae</taxon>
        <taxon>Spiribacter</taxon>
    </lineage>
</organism>
<dbReference type="InterPro" id="IPR000644">
    <property type="entry name" value="CBS_dom"/>
</dbReference>
<evidence type="ECO:0000256" key="4">
    <source>
        <dbReference type="ARBA" id="ARBA00023122"/>
    </source>
</evidence>
<keyword evidence="8" id="KW-0413">Isomerase</keyword>
<proteinExistence type="inferred from homology"/>
<feature type="domain" description="CBS" evidence="6">
    <location>
        <begin position="203"/>
        <end position="261"/>
    </location>
</feature>
<dbReference type="SUPFAM" id="SSF53697">
    <property type="entry name" value="SIS domain"/>
    <property type="match status" value="1"/>
</dbReference>
<dbReference type="InterPro" id="IPR001347">
    <property type="entry name" value="SIS_dom"/>
</dbReference>
<dbReference type="PANTHER" id="PTHR42745">
    <property type="match status" value="1"/>
</dbReference>
<dbReference type="Gene3D" id="3.10.580.10">
    <property type="entry name" value="CBS-domain"/>
    <property type="match status" value="1"/>
</dbReference>
<evidence type="ECO:0000256" key="2">
    <source>
        <dbReference type="ARBA" id="ARBA00012545"/>
    </source>
</evidence>
<gene>
    <name evidence="8" type="ORF">V6X51_04995</name>
</gene>
<reference evidence="8 9" key="1">
    <citation type="submission" date="2024-02" db="EMBL/GenBank/DDBJ databases">
        <title>New especies of Spiribacter isolated from saline water.</title>
        <authorList>
            <person name="Leon M.J."/>
            <person name="De La Haba R."/>
            <person name="Sanchez-Porro C."/>
            <person name="Ventosa A."/>
        </authorList>
    </citation>
    <scope>NUCLEOTIDE SEQUENCE [LARGE SCALE GENOMIC DNA]</scope>
    <source>
        <strain evidence="9">ag22IC6-196</strain>
    </source>
</reference>
<accession>A0ABV3RX76</accession>
<dbReference type="InterPro" id="IPR050986">
    <property type="entry name" value="GutQ/KpsF_isomerases"/>
</dbReference>
<evidence type="ECO:0000313" key="8">
    <source>
        <dbReference type="EMBL" id="MEX0372788.1"/>
    </source>
</evidence>
<evidence type="ECO:0000256" key="1">
    <source>
        <dbReference type="ARBA" id="ARBA00008165"/>
    </source>
</evidence>
<protein>
    <recommendedName>
        <fullName evidence="2">arabinose-5-phosphate isomerase</fullName>
        <ecNumber evidence="2">5.3.1.13</ecNumber>
    </recommendedName>
</protein>
<feature type="domain" description="SIS" evidence="7">
    <location>
        <begin position="35"/>
        <end position="178"/>
    </location>
</feature>
<dbReference type="GO" id="GO:0016853">
    <property type="term" value="F:isomerase activity"/>
    <property type="evidence" value="ECO:0007669"/>
    <property type="project" value="UniProtKB-KW"/>
</dbReference>
<dbReference type="EC" id="5.3.1.13" evidence="2"/>
<dbReference type="InterPro" id="IPR046342">
    <property type="entry name" value="CBS_dom_sf"/>
</dbReference>
<evidence type="ECO:0000256" key="5">
    <source>
        <dbReference type="PROSITE-ProRule" id="PRU00703"/>
    </source>
</evidence>
<keyword evidence="9" id="KW-1185">Reference proteome</keyword>
<dbReference type="InterPro" id="IPR046348">
    <property type="entry name" value="SIS_dom_sf"/>
</dbReference>
<dbReference type="RefSeq" id="WP_367951363.1">
    <property type="nucleotide sequence ID" value="NZ_JBAKFG010000002.1"/>
</dbReference>
<comment type="similarity">
    <text evidence="1">Belongs to the SIS family. GutQ/KpsF subfamily.</text>
</comment>
<dbReference type="PROSITE" id="PS51371">
    <property type="entry name" value="CBS"/>
    <property type="match status" value="1"/>
</dbReference>
<dbReference type="CDD" id="cd05014">
    <property type="entry name" value="SIS_Kpsf"/>
    <property type="match status" value="1"/>
</dbReference>
<sequence>MDSIKKQSSFVQQALLAFSETVRDIKLDENELNGALKLLLATRLPVVCSGVGKSGFIAAKFAATLNSLGIQAIYLNPTDALHGDLGIVASECVVIVISNSGSTDELRALVPWLVARRCEIICITSRRKSPLANVATVCLDYGPVNEIDEYELAPTTSTVVQLALSDALAAAASRARGLKEKDFLQNHPAGTLGKRLMQVDHLMRTGVRLPKVKNTSPVTEVLAVISEKLIGCTCVVDDHDRLLGLITDGDIRRALEGHVDIYRNRSESIMQCQPRTARLGTMVKDLIQEDDYFGRHFTIPVVDADRRLHGVIVSIDLI</sequence>
<dbReference type="PANTHER" id="PTHR42745:SF1">
    <property type="entry name" value="ARABINOSE 5-PHOSPHATE ISOMERASE KDSD"/>
    <property type="match status" value="1"/>
</dbReference>
<dbReference type="NCBIfam" id="TIGR00393">
    <property type="entry name" value="kpsF"/>
    <property type="match status" value="1"/>
</dbReference>
<dbReference type="Pfam" id="PF01380">
    <property type="entry name" value="SIS"/>
    <property type="match status" value="1"/>
</dbReference>
<evidence type="ECO:0000256" key="3">
    <source>
        <dbReference type="ARBA" id="ARBA00022737"/>
    </source>
</evidence>
<evidence type="ECO:0000313" key="9">
    <source>
        <dbReference type="Proteomes" id="UP001556636"/>
    </source>
</evidence>
<dbReference type="Pfam" id="PF00571">
    <property type="entry name" value="CBS"/>
    <property type="match status" value="1"/>
</dbReference>
<dbReference type="SMART" id="SM00116">
    <property type="entry name" value="CBS"/>
    <property type="match status" value="1"/>
</dbReference>
<name>A0ABV3RX76_9GAMM</name>
<keyword evidence="3" id="KW-0677">Repeat</keyword>
<dbReference type="EMBL" id="JBAKFG010000002">
    <property type="protein sequence ID" value="MEX0372788.1"/>
    <property type="molecule type" value="Genomic_DNA"/>
</dbReference>